<evidence type="ECO:0000259" key="2">
    <source>
        <dbReference type="Pfam" id="PF00705"/>
    </source>
</evidence>
<dbReference type="EMBL" id="MK500589">
    <property type="protein sequence ID" value="QBK93038.1"/>
    <property type="molecule type" value="Genomic_DNA"/>
</dbReference>
<gene>
    <name evidence="3" type="ORF">LCPAC403_01720</name>
</gene>
<dbReference type="Pfam" id="PF00705">
    <property type="entry name" value="PCNA_N"/>
    <property type="match status" value="1"/>
</dbReference>
<dbReference type="InterPro" id="IPR000730">
    <property type="entry name" value="Pr_cel_nuc_antig"/>
</dbReference>
<dbReference type="GO" id="GO:0006275">
    <property type="term" value="P:regulation of DNA replication"/>
    <property type="evidence" value="ECO:0007669"/>
    <property type="project" value="InterPro"/>
</dbReference>
<name>A0A481ZAU0_9VIRU</name>
<evidence type="ECO:0000313" key="3">
    <source>
        <dbReference type="EMBL" id="QBK93038.1"/>
    </source>
</evidence>
<dbReference type="PANTHER" id="PTHR11352">
    <property type="entry name" value="PROLIFERATING CELL NUCLEAR ANTIGEN"/>
    <property type="match status" value="1"/>
</dbReference>
<protein>
    <submittedName>
        <fullName evidence="3">Proliferating cell nuclear antigen</fullName>
    </submittedName>
</protein>
<dbReference type="PANTHER" id="PTHR11352:SF0">
    <property type="entry name" value="PROLIFERATING CELL NUCLEAR ANTIGEN"/>
    <property type="match status" value="1"/>
</dbReference>
<dbReference type="GO" id="GO:0006272">
    <property type="term" value="P:leading strand elongation"/>
    <property type="evidence" value="ECO:0007669"/>
    <property type="project" value="TreeGrafter"/>
</dbReference>
<dbReference type="GO" id="GO:0030337">
    <property type="term" value="F:DNA polymerase processivity factor activity"/>
    <property type="evidence" value="ECO:0007669"/>
    <property type="project" value="InterPro"/>
</dbReference>
<sequence length="304" mass="34046">MSDRESDDGIKDGTVENKIIVQAEFYDGYSFKKLIETLSTVISNGNLIFTQDTWYLCELNPNKTTMVFVAIRTNELIDYKFDHHKDELKMGIDFQTLHKHSKTIGKKNSVIFRVEENGSPDNLLIVLSSENASNSAVSPITVADDNVGMPAYPNEKPILVKGGPFSKICASMGQLPNLLEDTVIISAYQNGFRMEALESSKESIRTMDFGDLYTDDNQKLKENPVTEEFSAVLDKKHPAYITKADASSGVIVRFGIEKNKIKMLSRLDSLSHMGIIKFSFSKDSPMKVSCRIGSYGTFVMYVKE</sequence>
<evidence type="ECO:0000256" key="1">
    <source>
        <dbReference type="ARBA" id="ARBA00023125"/>
    </source>
</evidence>
<feature type="domain" description="Proliferating cell nuclear antigen PCNA N-terminal" evidence="2">
    <location>
        <begin position="22"/>
        <end position="136"/>
    </location>
</feature>
<dbReference type="SUPFAM" id="SSF55979">
    <property type="entry name" value="DNA clamp"/>
    <property type="match status" value="1"/>
</dbReference>
<organism evidence="3">
    <name type="scientific">Pithovirus LCPAC403</name>
    <dbReference type="NCBI Taxonomy" id="2506596"/>
    <lineage>
        <taxon>Viruses</taxon>
        <taxon>Pithoviruses</taxon>
    </lineage>
</organism>
<accession>A0A481ZAU0</accession>
<proteinExistence type="predicted"/>
<dbReference type="GO" id="GO:0003677">
    <property type="term" value="F:DNA binding"/>
    <property type="evidence" value="ECO:0007669"/>
    <property type="project" value="UniProtKB-KW"/>
</dbReference>
<keyword evidence="1" id="KW-0238">DNA-binding</keyword>
<dbReference type="Gene3D" id="3.70.10.10">
    <property type="match status" value="1"/>
</dbReference>
<reference evidence="3" key="1">
    <citation type="journal article" date="2019" name="MBio">
        <title>Virus Genomes from Deep Sea Sediments Expand the Ocean Megavirome and Support Independent Origins of Viral Gigantism.</title>
        <authorList>
            <person name="Backstrom D."/>
            <person name="Yutin N."/>
            <person name="Jorgensen S.L."/>
            <person name="Dharamshi J."/>
            <person name="Homa F."/>
            <person name="Zaremba-Niedwiedzka K."/>
            <person name="Spang A."/>
            <person name="Wolf Y.I."/>
            <person name="Koonin E.V."/>
            <person name="Ettema T.J."/>
        </authorList>
    </citation>
    <scope>NUCLEOTIDE SEQUENCE</scope>
</reference>
<dbReference type="InterPro" id="IPR046938">
    <property type="entry name" value="DNA_clamp_sf"/>
</dbReference>
<dbReference type="InterPro" id="IPR022648">
    <property type="entry name" value="Pr_cel_nuc_antig_N"/>
</dbReference>